<accession>A0A2Z5FVP5</accession>
<dbReference type="GO" id="GO:0046872">
    <property type="term" value="F:metal ion binding"/>
    <property type="evidence" value="ECO:0007669"/>
    <property type="project" value="UniProtKB-KW"/>
</dbReference>
<feature type="chain" id="PRO_5016251828" description="Peptidase S53 domain-containing protein" evidence="11">
    <location>
        <begin position="21"/>
        <end position="847"/>
    </location>
</feature>
<dbReference type="RefSeq" id="WP_114206457.1">
    <property type="nucleotide sequence ID" value="NZ_CP030840.1"/>
</dbReference>
<dbReference type="Pfam" id="PF15780">
    <property type="entry name" value="ASH"/>
    <property type="match status" value="1"/>
</dbReference>
<evidence type="ECO:0000256" key="2">
    <source>
        <dbReference type="ARBA" id="ARBA00004496"/>
    </source>
</evidence>
<dbReference type="InterPro" id="IPR013783">
    <property type="entry name" value="Ig-like_fold"/>
</dbReference>
<dbReference type="GO" id="GO:0006508">
    <property type="term" value="P:proteolysis"/>
    <property type="evidence" value="ECO:0007669"/>
    <property type="project" value="UniProtKB-KW"/>
</dbReference>
<gene>
    <name evidence="13" type="ORF">ACPOL_1575</name>
</gene>
<sequence length="847" mass="87719">MRSDWKLKLCVCLAIGLGGAATLWSQSVAGVSSRPADRIVEAIDETKLVPLTGNVHPLARSEFDRGVVAESMPMERIVLVLKRSAEQESALSAFNEEQYDPKSSNFHHWLSAEQFGATYGPSDADIRNVTSWLENHGFRIDSVSKGRTTIEFSGTAGQVGAAFHTEIHHYSINGEAHTANAGDPQIPEALAPVITGIASLHNFFPKPQMVKGALVTRDPKTGKIKAVDSTSAKTMDPQFTYTDGNGFKREDITPFDFATIYNLLPLWNEGINGSGQKIAISGASDITLSDVATFQKSFGLPNNPPTIIHNGKDPGLVAGARGENTLDVEWSGAVAPRAKVVMVVSASTSTTFGGQLSDAYIVDHETAPVMSASYGTCELELGTAANAAYNSLYQQGATEGISIFESAGDQGSAGCESQDTPAPNASSTGLQVNGLASSPYVTAVGGTDFFWQASPYSTYWNATNSASGATAKGYIREIPWNSTCAGSFIVLFFSEPSAEQTCNDAYNSFNYEDLVVIAAGSGGKSACTTPKGSSCSGGYAKPSWQKGVGVPADGKRDLPDVSLFASGGYPDGIVGSAYLVCDSENVSCNYTNPGKIIYQEIGGTSASSPALAGIMSLVVQKTGAAQGLANPVFYALAAKENLTSCNSNTVTNGNHCVFYDTTSGTNSQVCVTGTPNCVTKTSGDVLGTLSGYAATKGYDQATGLGSVNATNLVNGWQTALSSQAITLSPASLNFTSSKVGAKSAPQTITIRNTGSAANTVTISGIDFAGAAAKSYSGTTKCPATLPAGASCSVIVTFKPASAGTLKADLVVLDNATGSPQFAKLSGSIVAATTTAISSVRPSTAPIE</sequence>
<dbReference type="InterPro" id="IPR015366">
    <property type="entry name" value="S53_propep"/>
</dbReference>
<name>A0A2Z5FVP5_9BACT</name>
<proteinExistence type="predicted"/>
<feature type="domain" description="Peptidase S53" evidence="12">
    <location>
        <begin position="251"/>
        <end position="719"/>
    </location>
</feature>
<keyword evidence="9" id="KW-0865">Zymogen</keyword>
<comment type="cofactor">
    <cofactor evidence="1">
        <name>Ca(2+)</name>
        <dbReference type="ChEBI" id="CHEBI:29108"/>
    </cofactor>
</comment>
<dbReference type="InterPro" id="IPR031549">
    <property type="entry name" value="ASH"/>
</dbReference>
<keyword evidence="5" id="KW-0479">Metal-binding</keyword>
<evidence type="ECO:0000256" key="11">
    <source>
        <dbReference type="SAM" id="SignalP"/>
    </source>
</evidence>
<evidence type="ECO:0000256" key="3">
    <source>
        <dbReference type="ARBA" id="ARBA00022490"/>
    </source>
</evidence>
<dbReference type="NCBIfam" id="NF012200">
    <property type="entry name" value="choice_anch_D"/>
    <property type="match status" value="1"/>
</dbReference>
<dbReference type="GO" id="GO:0004252">
    <property type="term" value="F:serine-type endopeptidase activity"/>
    <property type="evidence" value="ECO:0007669"/>
    <property type="project" value="InterPro"/>
</dbReference>
<dbReference type="AlphaFoldDB" id="A0A2Z5FVP5"/>
<dbReference type="SMART" id="SM00944">
    <property type="entry name" value="Pro-kuma_activ"/>
    <property type="match status" value="1"/>
</dbReference>
<organism evidence="13 14">
    <name type="scientific">Acidisarcina polymorpha</name>
    <dbReference type="NCBI Taxonomy" id="2211140"/>
    <lineage>
        <taxon>Bacteria</taxon>
        <taxon>Pseudomonadati</taxon>
        <taxon>Acidobacteriota</taxon>
        <taxon>Terriglobia</taxon>
        <taxon>Terriglobales</taxon>
        <taxon>Acidobacteriaceae</taxon>
        <taxon>Acidisarcina</taxon>
    </lineage>
</organism>
<keyword evidence="8" id="KW-0106">Calcium</keyword>
<dbReference type="Gene3D" id="2.60.40.10">
    <property type="entry name" value="Immunoglobulins"/>
    <property type="match status" value="1"/>
</dbReference>
<dbReference type="InterPro" id="IPR036852">
    <property type="entry name" value="Peptidase_S8/S53_dom_sf"/>
</dbReference>
<dbReference type="PANTHER" id="PTHR14218:SF15">
    <property type="entry name" value="TRIPEPTIDYL-PEPTIDASE 1"/>
    <property type="match status" value="1"/>
</dbReference>
<dbReference type="PROSITE" id="PS51695">
    <property type="entry name" value="SEDOLISIN"/>
    <property type="match status" value="1"/>
</dbReference>
<evidence type="ECO:0000313" key="13">
    <source>
        <dbReference type="EMBL" id="AXC10921.1"/>
    </source>
</evidence>
<dbReference type="SUPFAM" id="SSF52743">
    <property type="entry name" value="Subtilisin-like"/>
    <property type="match status" value="1"/>
</dbReference>
<keyword evidence="3" id="KW-0963">Cytoplasm</keyword>
<dbReference type="KEGG" id="abas:ACPOL_1575"/>
<keyword evidence="14" id="KW-1185">Reference proteome</keyword>
<dbReference type="PANTHER" id="PTHR14218">
    <property type="entry name" value="PROTEASE S8 TRIPEPTIDYL PEPTIDASE I CLN2"/>
    <property type="match status" value="1"/>
</dbReference>
<dbReference type="Pfam" id="PF09286">
    <property type="entry name" value="Pro-kuma_activ"/>
    <property type="match status" value="1"/>
</dbReference>
<dbReference type="CDD" id="cd04056">
    <property type="entry name" value="Peptidases_S53"/>
    <property type="match status" value="1"/>
</dbReference>
<feature type="signal peptide" evidence="11">
    <location>
        <begin position="1"/>
        <end position="20"/>
    </location>
</feature>
<keyword evidence="4" id="KW-0645">Protease</keyword>
<evidence type="ECO:0000256" key="4">
    <source>
        <dbReference type="ARBA" id="ARBA00022670"/>
    </source>
</evidence>
<feature type="region of interest" description="Disordered" evidence="10">
    <location>
        <begin position="409"/>
        <end position="428"/>
    </location>
</feature>
<dbReference type="GO" id="GO:0008240">
    <property type="term" value="F:tripeptidyl-peptidase activity"/>
    <property type="evidence" value="ECO:0007669"/>
    <property type="project" value="TreeGrafter"/>
</dbReference>
<keyword evidence="11" id="KW-0732">Signal</keyword>
<evidence type="ECO:0000256" key="9">
    <source>
        <dbReference type="ARBA" id="ARBA00023145"/>
    </source>
</evidence>
<evidence type="ECO:0000256" key="10">
    <source>
        <dbReference type="SAM" id="MobiDB-lite"/>
    </source>
</evidence>
<evidence type="ECO:0000313" key="14">
    <source>
        <dbReference type="Proteomes" id="UP000253606"/>
    </source>
</evidence>
<dbReference type="GO" id="GO:0005737">
    <property type="term" value="C:cytoplasm"/>
    <property type="evidence" value="ECO:0007669"/>
    <property type="project" value="UniProtKB-SubCell"/>
</dbReference>
<protein>
    <recommendedName>
        <fullName evidence="12">Peptidase S53 domain-containing protein</fullName>
    </recommendedName>
</protein>
<keyword evidence="6" id="KW-0378">Hydrolase</keyword>
<dbReference type="CDD" id="cd11377">
    <property type="entry name" value="Pro-peptidase_S53"/>
    <property type="match status" value="1"/>
</dbReference>
<evidence type="ECO:0000259" key="12">
    <source>
        <dbReference type="PROSITE" id="PS51695"/>
    </source>
</evidence>
<dbReference type="Gene3D" id="3.40.50.200">
    <property type="entry name" value="Peptidase S8/S53 domain"/>
    <property type="match status" value="1"/>
</dbReference>
<dbReference type="InterPro" id="IPR030400">
    <property type="entry name" value="Sedolisin_dom"/>
</dbReference>
<dbReference type="OrthoDB" id="127592at2"/>
<reference evidence="13 14" key="1">
    <citation type="journal article" date="2018" name="Front. Microbiol.">
        <title>Hydrolytic Capabilities as a Key to Environmental Success: Chitinolytic and Cellulolytic Acidobacteria From Acidic Sub-arctic Soils and Boreal Peatlands.</title>
        <authorList>
            <person name="Belova S.E."/>
            <person name="Ravin N.V."/>
            <person name="Pankratov T.A."/>
            <person name="Rakitin A.L."/>
            <person name="Ivanova A.A."/>
            <person name="Beletsky A.V."/>
            <person name="Mardanov A.V."/>
            <person name="Sinninghe Damste J.S."/>
            <person name="Dedysh S.N."/>
        </authorList>
    </citation>
    <scope>NUCLEOTIDE SEQUENCE [LARGE SCALE GENOMIC DNA]</scope>
    <source>
        <strain evidence="13 14">SBC82</strain>
    </source>
</reference>
<feature type="compositionally biased region" description="Polar residues" evidence="10">
    <location>
        <begin position="415"/>
        <end position="428"/>
    </location>
</feature>
<evidence type="ECO:0000256" key="7">
    <source>
        <dbReference type="ARBA" id="ARBA00022825"/>
    </source>
</evidence>
<comment type="subcellular location">
    <subcellularLocation>
        <location evidence="2">Cytoplasm</location>
    </subcellularLocation>
</comment>
<dbReference type="EMBL" id="CP030840">
    <property type="protein sequence ID" value="AXC10921.1"/>
    <property type="molecule type" value="Genomic_DNA"/>
</dbReference>
<dbReference type="InterPro" id="IPR050819">
    <property type="entry name" value="Tripeptidyl-peptidase_I"/>
</dbReference>
<evidence type="ECO:0000256" key="5">
    <source>
        <dbReference type="ARBA" id="ARBA00022723"/>
    </source>
</evidence>
<evidence type="ECO:0000256" key="8">
    <source>
        <dbReference type="ARBA" id="ARBA00022837"/>
    </source>
</evidence>
<dbReference type="SUPFAM" id="SSF54897">
    <property type="entry name" value="Protease propeptides/inhibitors"/>
    <property type="match status" value="1"/>
</dbReference>
<dbReference type="Proteomes" id="UP000253606">
    <property type="component" value="Chromosome"/>
</dbReference>
<evidence type="ECO:0000256" key="1">
    <source>
        <dbReference type="ARBA" id="ARBA00001913"/>
    </source>
</evidence>
<keyword evidence="7" id="KW-0720">Serine protease</keyword>
<evidence type="ECO:0000256" key="6">
    <source>
        <dbReference type="ARBA" id="ARBA00022801"/>
    </source>
</evidence>